<accession>A0AAU9JHA3</accession>
<evidence type="ECO:0000256" key="1">
    <source>
        <dbReference type="SAM" id="MobiDB-lite"/>
    </source>
</evidence>
<reference evidence="2" key="1">
    <citation type="submission" date="2021-09" db="EMBL/GenBank/DDBJ databases">
        <authorList>
            <consortium name="AG Swart"/>
            <person name="Singh M."/>
            <person name="Singh A."/>
            <person name="Seah K."/>
            <person name="Emmerich C."/>
        </authorList>
    </citation>
    <scope>NUCLEOTIDE SEQUENCE</scope>
    <source>
        <strain evidence="2">ATCC30299</strain>
    </source>
</reference>
<keyword evidence="3" id="KW-1185">Reference proteome</keyword>
<feature type="compositionally biased region" description="Basic and acidic residues" evidence="1">
    <location>
        <begin position="155"/>
        <end position="166"/>
    </location>
</feature>
<organism evidence="2 3">
    <name type="scientific">Blepharisma stoltei</name>
    <dbReference type="NCBI Taxonomy" id="1481888"/>
    <lineage>
        <taxon>Eukaryota</taxon>
        <taxon>Sar</taxon>
        <taxon>Alveolata</taxon>
        <taxon>Ciliophora</taxon>
        <taxon>Postciliodesmatophora</taxon>
        <taxon>Heterotrichea</taxon>
        <taxon>Heterotrichida</taxon>
        <taxon>Blepharismidae</taxon>
        <taxon>Blepharisma</taxon>
    </lineage>
</organism>
<evidence type="ECO:0000313" key="2">
    <source>
        <dbReference type="EMBL" id="CAG9325645.1"/>
    </source>
</evidence>
<dbReference type="Proteomes" id="UP001162131">
    <property type="component" value="Unassembled WGS sequence"/>
</dbReference>
<comment type="caution">
    <text evidence="2">The sequence shown here is derived from an EMBL/GenBank/DDBJ whole genome shotgun (WGS) entry which is preliminary data.</text>
</comment>
<gene>
    <name evidence="2" type="ORF">BSTOLATCC_MIC39445</name>
</gene>
<sequence length="178" mass="20669">MALKKELSTLFSLLTSKAQLLPVKTKTRALKDIQTIFKDYETIENAAILEEIKTRANNKLIIMEMSVPDEPEEKKTTFEIPGVKKFHVKDGKVVEGEAPQKHATDFSNWYAGNVDPSDLKRHKELRDRMCYFGPFWEGRKRNPSILDEPAGVYPKMEKEEKPPRDIEMEENNFELVKR</sequence>
<feature type="region of interest" description="Disordered" evidence="1">
    <location>
        <begin position="146"/>
        <end position="178"/>
    </location>
</feature>
<dbReference type="AlphaFoldDB" id="A0AAU9JHA3"/>
<dbReference type="EMBL" id="CAJZBQ010000039">
    <property type="protein sequence ID" value="CAG9325645.1"/>
    <property type="molecule type" value="Genomic_DNA"/>
</dbReference>
<evidence type="ECO:0000313" key="3">
    <source>
        <dbReference type="Proteomes" id="UP001162131"/>
    </source>
</evidence>
<proteinExistence type="predicted"/>
<protein>
    <submittedName>
        <fullName evidence="2">Uncharacterized protein</fullName>
    </submittedName>
</protein>
<name>A0AAU9JHA3_9CILI</name>